<proteinExistence type="predicted"/>
<keyword evidence="1" id="KW-0175">Coiled coil</keyword>
<feature type="region of interest" description="Disordered" evidence="2">
    <location>
        <begin position="1"/>
        <end position="20"/>
    </location>
</feature>
<keyword evidence="4" id="KW-1185">Reference proteome</keyword>
<protein>
    <submittedName>
        <fullName evidence="3">3375_t:CDS:1</fullName>
    </submittedName>
</protein>
<evidence type="ECO:0000256" key="2">
    <source>
        <dbReference type="SAM" id="MobiDB-lite"/>
    </source>
</evidence>
<feature type="compositionally biased region" description="Basic and acidic residues" evidence="2">
    <location>
        <begin position="7"/>
        <end position="18"/>
    </location>
</feature>
<comment type="caution">
    <text evidence="3">The sequence shown here is derived from an EMBL/GenBank/DDBJ whole genome shotgun (WGS) entry which is preliminary data.</text>
</comment>
<organism evidence="3 4">
    <name type="scientific">Ambispora gerdemannii</name>
    <dbReference type="NCBI Taxonomy" id="144530"/>
    <lineage>
        <taxon>Eukaryota</taxon>
        <taxon>Fungi</taxon>
        <taxon>Fungi incertae sedis</taxon>
        <taxon>Mucoromycota</taxon>
        <taxon>Glomeromycotina</taxon>
        <taxon>Glomeromycetes</taxon>
        <taxon>Archaeosporales</taxon>
        <taxon>Ambisporaceae</taxon>
        <taxon>Ambispora</taxon>
    </lineage>
</organism>
<sequence>MTSTKSSSHDKNEIDTTGRKHIFYVQNEKYQSLRRRNRGNINKNSCKNCNQSNQYLETLEKRVEQISNKVNQLANATNKNQNSSLTKNDSIASPDFSQMNTDALINIVTHLNTFHLHTNRLNTEPNEIWRELSPECSIELSESCKPNVTIILSGIVKNNEVLARDILRRILSNISNSKFSNLVRRTGCIARPKQNNDLTGGQIPIKQQDLPDETTEEKCKVAKNISLVLITKCAVNDNNKLFESGGLLSYPFSNNRVFGPYECFLTNKRRAFQGNPYRVLPREASFSGRPLPSALDEQDDSFSDSKCGKKQRILFESGLRRYPFSTSIWPVPSALDDQEVSFSDRVLLTNK</sequence>
<evidence type="ECO:0000313" key="3">
    <source>
        <dbReference type="EMBL" id="CAG8547186.1"/>
    </source>
</evidence>
<evidence type="ECO:0000313" key="4">
    <source>
        <dbReference type="Proteomes" id="UP000789831"/>
    </source>
</evidence>
<accession>A0A9N9FPD7</accession>
<reference evidence="3" key="1">
    <citation type="submission" date="2021-06" db="EMBL/GenBank/DDBJ databases">
        <authorList>
            <person name="Kallberg Y."/>
            <person name="Tangrot J."/>
            <person name="Rosling A."/>
        </authorList>
    </citation>
    <scope>NUCLEOTIDE SEQUENCE</scope>
    <source>
        <strain evidence="3">MT106</strain>
    </source>
</reference>
<dbReference type="AlphaFoldDB" id="A0A9N9FPD7"/>
<dbReference type="Proteomes" id="UP000789831">
    <property type="component" value="Unassembled WGS sequence"/>
</dbReference>
<feature type="non-terminal residue" evidence="3">
    <location>
        <position position="351"/>
    </location>
</feature>
<name>A0A9N9FPD7_9GLOM</name>
<evidence type="ECO:0000256" key="1">
    <source>
        <dbReference type="SAM" id="Coils"/>
    </source>
</evidence>
<dbReference type="EMBL" id="CAJVPL010001019">
    <property type="protein sequence ID" value="CAG8547186.1"/>
    <property type="molecule type" value="Genomic_DNA"/>
</dbReference>
<feature type="coiled-coil region" evidence="1">
    <location>
        <begin position="49"/>
        <end position="76"/>
    </location>
</feature>
<gene>
    <name evidence="3" type="ORF">AGERDE_LOCUS6478</name>
</gene>